<feature type="domain" description="PAC" evidence="23">
    <location>
        <begin position="551"/>
        <end position="605"/>
    </location>
</feature>
<keyword evidence="5 17" id="KW-0597">Phosphoprotein</keyword>
<comment type="subcellular location">
    <subcellularLocation>
        <location evidence="2">Cell membrane</location>
        <topology evidence="2">Multi-pass membrane protein</topology>
    </subcellularLocation>
</comment>
<dbReference type="CDD" id="cd16922">
    <property type="entry name" value="HATPase_EvgS-ArcB-TorS-like"/>
    <property type="match status" value="1"/>
</dbReference>
<dbReference type="Gene3D" id="3.30.565.10">
    <property type="entry name" value="Histidine kinase-like ATPase, C-terminal domain"/>
    <property type="match status" value="1"/>
</dbReference>
<keyword evidence="8" id="KW-0547">Nucleotide-binding</keyword>
<dbReference type="Pfam" id="PF02518">
    <property type="entry name" value="HATPase_c"/>
    <property type="match status" value="1"/>
</dbReference>
<dbReference type="InterPro" id="IPR036890">
    <property type="entry name" value="HATPase_C_sf"/>
</dbReference>
<keyword evidence="13 19" id="KW-0472">Membrane</keyword>
<keyword evidence="6" id="KW-0808">Transferase</keyword>
<dbReference type="Gene3D" id="1.10.287.130">
    <property type="match status" value="1"/>
</dbReference>
<evidence type="ECO:0000259" key="25">
    <source>
        <dbReference type="PROSITE" id="PS50894"/>
    </source>
</evidence>
<dbReference type="SMART" id="SM00448">
    <property type="entry name" value="REC"/>
    <property type="match status" value="2"/>
</dbReference>
<dbReference type="InterPro" id="IPR003594">
    <property type="entry name" value="HATPase_dom"/>
</dbReference>
<dbReference type="EMBL" id="JAATJA010000001">
    <property type="protein sequence ID" value="NJB66514.1"/>
    <property type="molecule type" value="Genomic_DNA"/>
</dbReference>
<dbReference type="SMART" id="SM00304">
    <property type="entry name" value="HAMP"/>
    <property type="match status" value="1"/>
</dbReference>
<dbReference type="PROSITE" id="PS50110">
    <property type="entry name" value="RESPONSE_REGULATORY"/>
    <property type="match status" value="2"/>
</dbReference>
<accession>A0A846QMP0</accession>
<dbReference type="CDD" id="cd17546">
    <property type="entry name" value="REC_hyHK_CKI1_RcsC-like"/>
    <property type="match status" value="2"/>
</dbReference>
<dbReference type="InterPro" id="IPR004358">
    <property type="entry name" value="Sig_transdc_His_kin-like_C"/>
</dbReference>
<dbReference type="SMART" id="SM00387">
    <property type="entry name" value="HATPase_c"/>
    <property type="match status" value="1"/>
</dbReference>
<feature type="compositionally biased region" description="Acidic residues" evidence="18">
    <location>
        <begin position="995"/>
        <end position="1007"/>
    </location>
</feature>
<name>A0A846QMP0_9BACT</name>
<evidence type="ECO:0000256" key="11">
    <source>
        <dbReference type="ARBA" id="ARBA00022989"/>
    </source>
</evidence>
<feature type="domain" description="Response regulatory" evidence="21">
    <location>
        <begin position="1025"/>
        <end position="1141"/>
    </location>
</feature>
<evidence type="ECO:0000256" key="17">
    <source>
        <dbReference type="PROSITE-ProRule" id="PRU00169"/>
    </source>
</evidence>
<evidence type="ECO:0000256" key="13">
    <source>
        <dbReference type="ARBA" id="ARBA00023136"/>
    </source>
</evidence>
<dbReference type="SUPFAM" id="SSF55785">
    <property type="entry name" value="PYP-like sensor domain (PAS domain)"/>
    <property type="match status" value="2"/>
</dbReference>
<dbReference type="CDD" id="cd00130">
    <property type="entry name" value="PAS"/>
    <property type="match status" value="2"/>
</dbReference>
<dbReference type="PROSITE" id="PS50112">
    <property type="entry name" value="PAS"/>
    <property type="match status" value="2"/>
</dbReference>
<dbReference type="SUPFAM" id="SSF52172">
    <property type="entry name" value="CheY-like"/>
    <property type="match status" value="2"/>
</dbReference>
<dbReference type="FunFam" id="1.10.287.130:FF:000002">
    <property type="entry name" value="Two-component osmosensing histidine kinase"/>
    <property type="match status" value="1"/>
</dbReference>
<dbReference type="InterPro" id="IPR035965">
    <property type="entry name" value="PAS-like_dom_sf"/>
</dbReference>
<dbReference type="EC" id="2.7.13.3" evidence="3"/>
<evidence type="ECO:0000256" key="14">
    <source>
        <dbReference type="ARBA" id="ARBA00064003"/>
    </source>
</evidence>
<evidence type="ECO:0000256" key="7">
    <source>
        <dbReference type="ARBA" id="ARBA00022692"/>
    </source>
</evidence>
<gene>
    <name evidence="26" type="ORF">GGQ74_000154</name>
</gene>
<evidence type="ECO:0000256" key="9">
    <source>
        <dbReference type="ARBA" id="ARBA00022777"/>
    </source>
</evidence>
<evidence type="ECO:0000256" key="15">
    <source>
        <dbReference type="ARBA" id="ARBA00068150"/>
    </source>
</evidence>
<evidence type="ECO:0000259" key="20">
    <source>
        <dbReference type="PROSITE" id="PS50109"/>
    </source>
</evidence>
<dbReference type="InterPro" id="IPR036641">
    <property type="entry name" value="HPT_dom_sf"/>
</dbReference>
<dbReference type="InterPro" id="IPR036097">
    <property type="entry name" value="HisK_dim/P_sf"/>
</dbReference>
<dbReference type="InterPro" id="IPR000014">
    <property type="entry name" value="PAS"/>
</dbReference>
<dbReference type="InterPro" id="IPR003660">
    <property type="entry name" value="HAMP_dom"/>
</dbReference>
<feature type="domain" description="PAC" evidence="23">
    <location>
        <begin position="432"/>
        <end position="482"/>
    </location>
</feature>
<feature type="region of interest" description="Disordered" evidence="18">
    <location>
        <begin position="991"/>
        <end position="1021"/>
    </location>
</feature>
<dbReference type="SUPFAM" id="SSF55874">
    <property type="entry name" value="ATPase domain of HSP90 chaperone/DNA topoisomerase II/histidine kinase"/>
    <property type="match status" value="1"/>
</dbReference>
<dbReference type="PRINTS" id="PR00344">
    <property type="entry name" value="BCTRLSENSOR"/>
</dbReference>
<feature type="modified residue" description="4-aspartylphosphate" evidence="17">
    <location>
        <position position="919"/>
    </location>
</feature>
<dbReference type="SMART" id="SM00091">
    <property type="entry name" value="PAS"/>
    <property type="match status" value="2"/>
</dbReference>
<dbReference type="Pfam" id="PF13426">
    <property type="entry name" value="PAS_9"/>
    <property type="match status" value="2"/>
</dbReference>
<dbReference type="Gene3D" id="6.10.340.10">
    <property type="match status" value="1"/>
</dbReference>
<evidence type="ECO:0000313" key="27">
    <source>
        <dbReference type="Proteomes" id="UP000580856"/>
    </source>
</evidence>
<comment type="subunit">
    <text evidence="14">At low DSF concentrations, interacts with RpfF.</text>
</comment>
<evidence type="ECO:0000256" key="1">
    <source>
        <dbReference type="ARBA" id="ARBA00000085"/>
    </source>
</evidence>
<evidence type="ECO:0000256" key="16">
    <source>
        <dbReference type="PROSITE-ProRule" id="PRU00110"/>
    </source>
</evidence>
<dbReference type="InterPro" id="IPR001610">
    <property type="entry name" value="PAC"/>
</dbReference>
<dbReference type="InterPro" id="IPR003661">
    <property type="entry name" value="HisK_dim/P_dom"/>
</dbReference>
<dbReference type="InterPro" id="IPR001789">
    <property type="entry name" value="Sig_transdc_resp-reg_receiver"/>
</dbReference>
<dbReference type="FunFam" id="3.30.565.10:FF:000010">
    <property type="entry name" value="Sensor histidine kinase RcsC"/>
    <property type="match status" value="1"/>
</dbReference>
<keyword evidence="27" id="KW-1185">Reference proteome</keyword>
<keyword evidence="11 19" id="KW-1133">Transmembrane helix</keyword>
<dbReference type="SMART" id="SM00086">
    <property type="entry name" value="PAC"/>
    <property type="match status" value="2"/>
</dbReference>
<dbReference type="SUPFAM" id="SSF47384">
    <property type="entry name" value="Homodimeric domain of signal transducing histidine kinase"/>
    <property type="match status" value="1"/>
</dbReference>
<dbReference type="SUPFAM" id="SSF47226">
    <property type="entry name" value="Histidine-containing phosphotransfer domain, HPT domain"/>
    <property type="match status" value="1"/>
</dbReference>
<dbReference type="CDD" id="cd00082">
    <property type="entry name" value="HisKA"/>
    <property type="match status" value="1"/>
</dbReference>
<evidence type="ECO:0000256" key="4">
    <source>
        <dbReference type="ARBA" id="ARBA00022475"/>
    </source>
</evidence>
<dbReference type="Proteomes" id="UP000580856">
    <property type="component" value="Unassembled WGS sequence"/>
</dbReference>
<dbReference type="Pfam" id="PF01627">
    <property type="entry name" value="Hpt"/>
    <property type="match status" value="1"/>
</dbReference>
<feature type="domain" description="HPt" evidence="25">
    <location>
        <begin position="1184"/>
        <end position="1274"/>
    </location>
</feature>
<evidence type="ECO:0000259" key="21">
    <source>
        <dbReference type="PROSITE" id="PS50110"/>
    </source>
</evidence>
<dbReference type="PROSITE" id="PS50109">
    <property type="entry name" value="HIS_KIN"/>
    <property type="match status" value="1"/>
</dbReference>
<dbReference type="GO" id="GO:0005886">
    <property type="term" value="C:plasma membrane"/>
    <property type="evidence" value="ECO:0007669"/>
    <property type="project" value="UniProtKB-SubCell"/>
</dbReference>
<evidence type="ECO:0000256" key="8">
    <source>
        <dbReference type="ARBA" id="ARBA00022741"/>
    </source>
</evidence>
<comment type="catalytic activity">
    <reaction evidence="1">
        <text>ATP + protein L-histidine = ADP + protein N-phospho-L-histidine.</text>
        <dbReference type="EC" id="2.7.13.3"/>
    </reaction>
</comment>
<evidence type="ECO:0000256" key="3">
    <source>
        <dbReference type="ARBA" id="ARBA00012438"/>
    </source>
</evidence>
<evidence type="ECO:0000256" key="6">
    <source>
        <dbReference type="ARBA" id="ARBA00022679"/>
    </source>
</evidence>
<evidence type="ECO:0000313" key="26">
    <source>
        <dbReference type="EMBL" id="NJB66514.1"/>
    </source>
</evidence>
<dbReference type="InterPro" id="IPR008207">
    <property type="entry name" value="Sig_transdc_His_kin_Hpt_dom"/>
</dbReference>
<feature type="transmembrane region" description="Helical" evidence="19">
    <location>
        <begin position="246"/>
        <end position="269"/>
    </location>
</feature>
<dbReference type="Pfam" id="PF00512">
    <property type="entry name" value="HisKA"/>
    <property type="match status" value="1"/>
</dbReference>
<feature type="domain" description="Histidine kinase" evidence="20">
    <location>
        <begin position="623"/>
        <end position="847"/>
    </location>
</feature>
<keyword evidence="9" id="KW-0418">Kinase</keyword>
<keyword evidence="7 19" id="KW-0812">Transmembrane</keyword>
<feature type="domain" description="Response regulatory" evidence="21">
    <location>
        <begin position="865"/>
        <end position="987"/>
    </location>
</feature>
<dbReference type="Gene3D" id="3.40.50.2300">
    <property type="match status" value="2"/>
</dbReference>
<dbReference type="Gene3D" id="3.30.450.20">
    <property type="entry name" value="PAS domain"/>
    <property type="match status" value="2"/>
</dbReference>
<feature type="transmembrane region" description="Helical" evidence="19">
    <location>
        <begin position="12"/>
        <end position="33"/>
    </location>
</feature>
<dbReference type="Gene3D" id="1.20.120.160">
    <property type="entry name" value="HPT domain"/>
    <property type="match status" value="1"/>
</dbReference>
<sequence>MSRFSMPVSRAVIIFHIVVGTLLVAGAGLGMFIQLNSVVASFQEELLSRQLRGARQAIESFLEYNSFVLQDHAAFSVIRQGVMQPDTSRTILVDFMGGLSLFGERPQFVLLDFRRRIIHATRETPLFDYSSIPELEPLMSGDADRVYSVSRKDGRAYWRIAVPVRYNVGVEGVLVAELPVESLDRRGNVSSLFDDGGFDVIVDGERVATFGDTASGATQEQSLAGMNVVLRFHWDREAQERGRWRLLMRMTLGVVVLTAFLLLPVMYAMRGLFAGPLTRLRRAAHDVAEGVPGVETPDVQFIEELALLSRDFNVMARRVAGREKALQQASEELELHVLERTRELHAALEAVSERESVVRAMNESSHDAIVMMDSDGKVIFWNNAAEAMFGYTADEAIGSDAHALMAPEEVRHEAARGLAQFARSGSGPVVGSVMDFEAIRKDGSRFLVERAVSSFEHQGRWFAVGSIRDITERKRTEEELQKLSLVARYTDSAVIITDGNSRTQWVNEAFTRITGYTFEDMRGRTPGSVLQGPDTDPATLRFMSARLRMGEGFRTELLNYAKDGREFWLALDVQPVRDEDGTLTHFIAVEHDITARREMEAELLRAREAADQANRAKSDFLARMSHEIRTPMNAVIGLGHLVLKTELTPRQRDYIQKMHMASVSLLGIINDILDFSKIEAGRLELETVPFGIEAVLSEVTSLMSMSVEEKGLHLDVEVAPDVPRGVRGDPLRLRQVLTNLVSNAVKFTESGRVMLSVRRDEAADAAENGVVLCFTVTDTGIGMTGEQRSRLFSSFGQAEDSTARRFGGSGLGLVISKRLVEMMGGEIRVESAPGEGSTFAFTIPFVVDDSAVRGLPSMVDLRGRRALVVDDSSTSREIVQAMLLNLGLEVETASSGRAGLDMLRKPTSMGRHFEMVIIDWRMAGMDGIATARIIHEDPAIMPKPIVLLLTAHGREEAMRRAAGAGISGYLNKPASQSTLADALVGALGGGIAPVPEEEVPSDNEPEPQAEPAAFSSAPTASGGPRVLLVEDNSINQQVAREILADAGYEVDIAANGAQGVAAVEAKVYDAVLMDIQMPEMDGYEATRRLRAEERFADLPIIAMTAHAMAGDRERCFQAGMNEHVPKPIDPDVLLSVLARLVRGGPPVARVKDATQVVTEQGGAGLPDSLPGIDIVGGLGKVGGKVQLFRNLLGEFDVQYRDASAELARLLTEGERETARRLVHTIKGVSGNLGMRDLHAAAEAVERTIASGAEELPPVVFSSFVRALEMVLSGIGMLPVQTGQPEASSREVGPLDAQEVRKAMDDLREQLARHSFGAGAAYERLADMVLGHGDAAALSALDAAIRAFDHSAAEAALERVAQSLHVES</sequence>
<evidence type="ECO:0000259" key="22">
    <source>
        <dbReference type="PROSITE" id="PS50112"/>
    </source>
</evidence>
<feature type="modified residue" description="Phosphohistidine" evidence="16">
    <location>
        <position position="1223"/>
    </location>
</feature>
<reference evidence="26 27" key="1">
    <citation type="submission" date="2020-03" db="EMBL/GenBank/DDBJ databases">
        <title>Genomic Encyclopedia of Type Strains, Phase IV (KMG-IV): sequencing the most valuable type-strain genomes for metagenomic binning, comparative biology and taxonomic classification.</title>
        <authorList>
            <person name="Goeker M."/>
        </authorList>
    </citation>
    <scope>NUCLEOTIDE SEQUENCE [LARGE SCALE GENOMIC DNA]</scope>
    <source>
        <strain evidence="26 27">DSM 24233</strain>
    </source>
</reference>
<evidence type="ECO:0000256" key="2">
    <source>
        <dbReference type="ARBA" id="ARBA00004651"/>
    </source>
</evidence>
<dbReference type="PROSITE" id="PS50113">
    <property type="entry name" value="PAC"/>
    <property type="match status" value="2"/>
</dbReference>
<dbReference type="InterPro" id="IPR011006">
    <property type="entry name" value="CheY-like_superfamily"/>
</dbReference>
<dbReference type="GO" id="GO:0005524">
    <property type="term" value="F:ATP binding"/>
    <property type="evidence" value="ECO:0007669"/>
    <property type="project" value="UniProtKB-KW"/>
</dbReference>
<dbReference type="Pfam" id="PF00072">
    <property type="entry name" value="Response_reg"/>
    <property type="match status" value="2"/>
</dbReference>
<evidence type="ECO:0000256" key="18">
    <source>
        <dbReference type="SAM" id="MobiDB-lite"/>
    </source>
</evidence>
<feature type="modified residue" description="4-aspartylphosphate" evidence="17">
    <location>
        <position position="1074"/>
    </location>
</feature>
<protein>
    <recommendedName>
        <fullName evidence="15">Sensory/regulatory protein RpfC</fullName>
        <ecNumber evidence="3">2.7.13.3</ecNumber>
    </recommendedName>
</protein>
<keyword evidence="10" id="KW-0067">ATP-binding</keyword>
<proteinExistence type="predicted"/>
<dbReference type="RefSeq" id="WP_167939646.1">
    <property type="nucleotide sequence ID" value="NZ_JAATJA010000001.1"/>
</dbReference>
<organism evidence="26 27">
    <name type="scientific">Desulfobaculum xiamenense</name>
    <dbReference type="NCBI Taxonomy" id="995050"/>
    <lineage>
        <taxon>Bacteria</taxon>
        <taxon>Pseudomonadati</taxon>
        <taxon>Thermodesulfobacteriota</taxon>
        <taxon>Desulfovibrionia</taxon>
        <taxon>Desulfovibrionales</taxon>
        <taxon>Desulfovibrionaceae</taxon>
        <taxon>Desulfobaculum</taxon>
    </lineage>
</organism>
<dbReference type="NCBIfam" id="TIGR00229">
    <property type="entry name" value="sensory_box"/>
    <property type="match status" value="2"/>
</dbReference>
<dbReference type="PANTHER" id="PTHR45339">
    <property type="entry name" value="HYBRID SIGNAL TRANSDUCTION HISTIDINE KINASE J"/>
    <property type="match status" value="1"/>
</dbReference>
<feature type="domain" description="HAMP" evidence="24">
    <location>
        <begin position="271"/>
        <end position="324"/>
    </location>
</feature>
<evidence type="ECO:0000256" key="10">
    <source>
        <dbReference type="ARBA" id="ARBA00022840"/>
    </source>
</evidence>
<feature type="domain" description="PAS" evidence="22">
    <location>
        <begin position="479"/>
        <end position="525"/>
    </location>
</feature>
<dbReference type="GO" id="GO:0000155">
    <property type="term" value="F:phosphorelay sensor kinase activity"/>
    <property type="evidence" value="ECO:0007669"/>
    <property type="project" value="InterPro"/>
</dbReference>
<evidence type="ECO:0000259" key="23">
    <source>
        <dbReference type="PROSITE" id="PS50113"/>
    </source>
</evidence>
<evidence type="ECO:0000259" key="24">
    <source>
        <dbReference type="PROSITE" id="PS50885"/>
    </source>
</evidence>
<evidence type="ECO:0000256" key="5">
    <source>
        <dbReference type="ARBA" id="ARBA00022553"/>
    </source>
</evidence>
<keyword evidence="12" id="KW-0902">Two-component regulatory system</keyword>
<dbReference type="InterPro" id="IPR000700">
    <property type="entry name" value="PAS-assoc_C"/>
</dbReference>
<dbReference type="PROSITE" id="PS50885">
    <property type="entry name" value="HAMP"/>
    <property type="match status" value="1"/>
</dbReference>
<comment type="caution">
    <text evidence="26">The sequence shown here is derived from an EMBL/GenBank/DDBJ whole genome shotgun (WGS) entry which is preliminary data.</text>
</comment>
<dbReference type="SMART" id="SM00388">
    <property type="entry name" value="HisKA"/>
    <property type="match status" value="1"/>
</dbReference>
<dbReference type="CDD" id="cd06225">
    <property type="entry name" value="HAMP"/>
    <property type="match status" value="1"/>
</dbReference>
<dbReference type="PANTHER" id="PTHR45339:SF1">
    <property type="entry name" value="HYBRID SIGNAL TRANSDUCTION HISTIDINE KINASE J"/>
    <property type="match status" value="1"/>
</dbReference>
<dbReference type="PROSITE" id="PS50894">
    <property type="entry name" value="HPT"/>
    <property type="match status" value="1"/>
</dbReference>
<keyword evidence="4" id="KW-1003">Cell membrane</keyword>
<evidence type="ECO:0000256" key="19">
    <source>
        <dbReference type="SAM" id="Phobius"/>
    </source>
</evidence>
<dbReference type="InterPro" id="IPR005467">
    <property type="entry name" value="His_kinase_dom"/>
</dbReference>
<evidence type="ECO:0000256" key="12">
    <source>
        <dbReference type="ARBA" id="ARBA00023012"/>
    </source>
</evidence>
<feature type="domain" description="PAS" evidence="22">
    <location>
        <begin position="354"/>
        <end position="409"/>
    </location>
</feature>